<keyword evidence="4" id="KW-0812">Transmembrane</keyword>
<dbReference type="GO" id="GO:0009002">
    <property type="term" value="F:serine-type D-Ala-D-Ala carboxypeptidase activity"/>
    <property type="evidence" value="ECO:0007669"/>
    <property type="project" value="UniProtKB-EC"/>
</dbReference>
<accession>A0ABX7Y4L9</accession>
<keyword evidence="4" id="KW-1133">Transmembrane helix</keyword>
<dbReference type="SUPFAM" id="SSF56601">
    <property type="entry name" value="beta-lactamase/transpeptidase-like"/>
    <property type="match status" value="1"/>
</dbReference>
<dbReference type="PANTHER" id="PTHR30023">
    <property type="entry name" value="D-ALANYL-D-ALANINE CARBOXYPEPTIDASE"/>
    <property type="match status" value="1"/>
</dbReference>
<dbReference type="EMBL" id="CP072384">
    <property type="protein sequence ID" value="QUC07833.1"/>
    <property type="molecule type" value="Genomic_DNA"/>
</dbReference>
<dbReference type="NCBIfam" id="TIGR00666">
    <property type="entry name" value="PBP4"/>
    <property type="match status" value="1"/>
</dbReference>
<comment type="similarity">
    <text evidence="1">Belongs to the peptidase S13 family.</text>
</comment>
<feature type="region of interest" description="Disordered" evidence="3">
    <location>
        <begin position="41"/>
        <end position="73"/>
    </location>
</feature>
<keyword evidence="2 5" id="KW-0378">Hydrolase</keyword>
<feature type="transmembrane region" description="Helical" evidence="4">
    <location>
        <begin position="12"/>
        <end position="30"/>
    </location>
</feature>
<keyword evidence="6" id="KW-1185">Reference proteome</keyword>
<evidence type="ECO:0000256" key="3">
    <source>
        <dbReference type="SAM" id="MobiDB-lite"/>
    </source>
</evidence>
<evidence type="ECO:0000256" key="4">
    <source>
        <dbReference type="SAM" id="Phobius"/>
    </source>
</evidence>
<proteinExistence type="inferred from homology"/>
<dbReference type="Gene3D" id="3.40.710.10">
    <property type="entry name" value="DD-peptidase/beta-lactamase superfamily"/>
    <property type="match status" value="2"/>
</dbReference>
<keyword evidence="4" id="KW-0472">Membrane</keyword>
<organism evidence="5 6">
    <name type="scientific">Arachnia rubra</name>
    <dbReference type="NCBI Taxonomy" id="1547448"/>
    <lineage>
        <taxon>Bacteria</taxon>
        <taxon>Bacillati</taxon>
        <taxon>Actinomycetota</taxon>
        <taxon>Actinomycetes</taxon>
        <taxon>Propionibacteriales</taxon>
        <taxon>Propionibacteriaceae</taxon>
        <taxon>Arachnia</taxon>
    </lineage>
</organism>
<keyword evidence="5" id="KW-0645">Protease</keyword>
<name>A0ABX7Y4L9_9ACTN</name>
<dbReference type="Gene3D" id="3.50.80.20">
    <property type="entry name" value="D-Ala-D-Ala carboxypeptidase C, peptidase S13"/>
    <property type="match status" value="1"/>
</dbReference>
<dbReference type="PRINTS" id="PR00922">
    <property type="entry name" value="DADACBPTASE3"/>
</dbReference>
<feature type="compositionally biased region" description="Pro residues" evidence="3">
    <location>
        <begin position="44"/>
        <end position="62"/>
    </location>
</feature>
<dbReference type="EC" id="3.4.16.4" evidence="5"/>
<dbReference type="InterPro" id="IPR000667">
    <property type="entry name" value="Peptidase_S13"/>
</dbReference>
<evidence type="ECO:0000256" key="1">
    <source>
        <dbReference type="ARBA" id="ARBA00006096"/>
    </source>
</evidence>
<keyword evidence="5" id="KW-0121">Carboxypeptidase</keyword>
<dbReference type="Pfam" id="PF02113">
    <property type="entry name" value="Peptidase_S13"/>
    <property type="match status" value="2"/>
</dbReference>
<dbReference type="RefSeq" id="WP_212322862.1">
    <property type="nucleotide sequence ID" value="NZ_AP024463.1"/>
</dbReference>
<evidence type="ECO:0000313" key="6">
    <source>
        <dbReference type="Proteomes" id="UP000678513"/>
    </source>
</evidence>
<dbReference type="InterPro" id="IPR012338">
    <property type="entry name" value="Beta-lactam/transpept-like"/>
</dbReference>
<dbReference type="PANTHER" id="PTHR30023:SF0">
    <property type="entry name" value="PENICILLIN-SENSITIVE CARBOXYPEPTIDASE A"/>
    <property type="match status" value="1"/>
</dbReference>
<reference evidence="5 6" key="1">
    <citation type="submission" date="2021-03" db="EMBL/GenBank/DDBJ databases">
        <title>Human Oral Microbial Genomes.</title>
        <authorList>
            <person name="Johnston C.D."/>
            <person name="Chen T."/>
            <person name="Dewhirst F.E."/>
        </authorList>
    </citation>
    <scope>NUCLEOTIDE SEQUENCE [LARGE SCALE GENOMIC DNA]</scope>
    <source>
        <strain evidence="5 6">DSMZ 100122</strain>
    </source>
</reference>
<gene>
    <name evidence="5" type="primary">dacB</name>
    <name evidence="5" type="ORF">J5A65_13065</name>
</gene>
<evidence type="ECO:0000313" key="5">
    <source>
        <dbReference type="EMBL" id="QUC07833.1"/>
    </source>
</evidence>
<dbReference type="Proteomes" id="UP000678513">
    <property type="component" value="Chromosome"/>
</dbReference>
<sequence>MTSRNIPWRPVIIWGVVGALLTAAFIVVVFRGTVFTMAGEDTPAPTPPASATPSPTPAPTPAGPIASASEAAPGTLPDRATLEQRINSLDIAALTKGVQDGGSLTLAYQVLDVESGEVLAASNADQPLVPASNTKLLTLTSLLSVFDGTETFDTTVVSPAPGQLVLVGGGDPLLASAASDAYPKRASLEELAARTAQKLKSQGVEKVTLGYDASLFQESWATTWPSSYRDQVTPISALWADEGMDASQARSTDPAGDAARIFASQLTAQGVAVDGTPASAAASGEEVAKVSSPGVHAMAAAAMEASNNSFTEVLGMQLAHRLGKPTTFAGTAAAVQEELTSLGLWHEGAVLHDGSGLTRENHVTASMLAGVVRYVMTTPKSSIVQEGFPIAGVSGSLAKRFEDEASAPGRGVVRAKTGTLSLVSTLAGTTVTADGREVAMAFMMNGSTDGWAAQVWSDQAASLVTGCGC</sequence>
<evidence type="ECO:0000256" key="2">
    <source>
        <dbReference type="ARBA" id="ARBA00022801"/>
    </source>
</evidence>
<protein>
    <submittedName>
        <fullName evidence="5">D-alanyl-D-alanine carboxypeptidase/D-alanyl-D-alanine-endopeptidase</fullName>
        <ecNumber evidence="5">3.4.16.4</ecNumber>
    </submittedName>
</protein>